<organism evidence="2 3">
    <name type="scientific">Caerostris extrusa</name>
    <name type="common">Bark spider</name>
    <name type="synonym">Caerostris bankana</name>
    <dbReference type="NCBI Taxonomy" id="172846"/>
    <lineage>
        <taxon>Eukaryota</taxon>
        <taxon>Metazoa</taxon>
        <taxon>Ecdysozoa</taxon>
        <taxon>Arthropoda</taxon>
        <taxon>Chelicerata</taxon>
        <taxon>Arachnida</taxon>
        <taxon>Araneae</taxon>
        <taxon>Araneomorphae</taxon>
        <taxon>Entelegynae</taxon>
        <taxon>Araneoidea</taxon>
        <taxon>Araneidae</taxon>
        <taxon>Caerostris</taxon>
    </lineage>
</organism>
<proteinExistence type="predicted"/>
<evidence type="ECO:0000313" key="2">
    <source>
        <dbReference type="EMBL" id="GIY62074.1"/>
    </source>
</evidence>
<evidence type="ECO:0000313" key="3">
    <source>
        <dbReference type="Proteomes" id="UP001054945"/>
    </source>
</evidence>
<evidence type="ECO:0000256" key="1">
    <source>
        <dbReference type="SAM" id="MobiDB-lite"/>
    </source>
</evidence>
<gene>
    <name evidence="2" type="ORF">CEXT_667351</name>
</gene>
<reference evidence="2 3" key="1">
    <citation type="submission" date="2021-06" db="EMBL/GenBank/DDBJ databases">
        <title>Caerostris extrusa draft genome.</title>
        <authorList>
            <person name="Kono N."/>
            <person name="Arakawa K."/>
        </authorList>
    </citation>
    <scope>NUCLEOTIDE SEQUENCE [LARGE SCALE GENOMIC DNA]</scope>
</reference>
<sequence>MKAACFSCSFSLARVSERKRGRAHPLPAPHQPLTAAAAGSARVEREKSRIKAGRRSSALSLSCTLNEDWHPCAVAAAATAHRLQIRFSLGHRNVMDLKTFHRTPEKPESCHHLTVAFSLLYPSPFCATLHFLSLSPLPRQPGPGP</sequence>
<comment type="caution">
    <text evidence="2">The sequence shown here is derived from an EMBL/GenBank/DDBJ whole genome shotgun (WGS) entry which is preliminary data.</text>
</comment>
<protein>
    <submittedName>
        <fullName evidence="2">Uncharacterized protein</fullName>
    </submittedName>
</protein>
<name>A0AAV4UXB6_CAEEX</name>
<dbReference type="EMBL" id="BPLR01013572">
    <property type="protein sequence ID" value="GIY62074.1"/>
    <property type="molecule type" value="Genomic_DNA"/>
</dbReference>
<dbReference type="AlphaFoldDB" id="A0AAV4UXB6"/>
<keyword evidence="3" id="KW-1185">Reference proteome</keyword>
<dbReference type="Proteomes" id="UP001054945">
    <property type="component" value="Unassembled WGS sequence"/>
</dbReference>
<accession>A0AAV4UXB6</accession>
<feature type="region of interest" description="Disordered" evidence="1">
    <location>
        <begin position="21"/>
        <end position="42"/>
    </location>
</feature>